<comment type="caution">
    <text evidence="1">The sequence shown here is derived from an EMBL/GenBank/DDBJ whole genome shotgun (WGS) entry which is preliminary data.</text>
</comment>
<sequence>MIDTPCCQLRNATAIIQTSTQTSNKQNTIVDDTKTLHDLVQQQLIVLNRRAMALASSALFEQALHDATQMKQIAPYSPSGYLCAAQIFTMQGRQLAAIHECNQGIQTASLTDPLYNQLQVIKSKAELRQDTCIDFITELPLDIIDNIATRFFPRVIRSYDTASPYLNVSRNWRDRLCACVELRFSLTAFDASSDTFHALESYAPFVKGLTLSYDGLHYLQLLPMFTMLRSFTAVCTWFPFQKPFHTNANLKSIYRSIMFRC</sequence>
<dbReference type="Proteomes" id="UP000027586">
    <property type="component" value="Unassembled WGS sequence"/>
</dbReference>
<keyword evidence="2" id="KW-1185">Reference proteome</keyword>
<dbReference type="OrthoDB" id="2236134at2759"/>
<evidence type="ECO:0000313" key="2">
    <source>
        <dbReference type="Proteomes" id="UP000027586"/>
    </source>
</evidence>
<accession>A0A068RVM3</accession>
<evidence type="ECO:0008006" key="3">
    <source>
        <dbReference type="Google" id="ProtNLM"/>
    </source>
</evidence>
<dbReference type="EMBL" id="CBTN010000022">
    <property type="protein sequence ID" value="CDH54228.1"/>
    <property type="molecule type" value="Genomic_DNA"/>
</dbReference>
<reference evidence="1" key="1">
    <citation type="submission" date="2013-08" db="EMBL/GenBank/DDBJ databases">
        <title>Gene expansion shapes genome architecture in the human pathogen Lichtheimia corymbifera: an evolutionary genomics analysis in the ancient terrestrial Mucorales (Mucoromycotina).</title>
        <authorList>
            <person name="Schwartze V.U."/>
            <person name="Winter S."/>
            <person name="Shelest E."/>
            <person name="Marcet-Houben M."/>
            <person name="Horn F."/>
            <person name="Wehner S."/>
            <person name="Hoffmann K."/>
            <person name="Riege K."/>
            <person name="Sammeth M."/>
            <person name="Nowrousian M."/>
            <person name="Valiante V."/>
            <person name="Linde J."/>
            <person name="Jacobsen I.D."/>
            <person name="Marz M."/>
            <person name="Brakhage A.A."/>
            <person name="Gabaldon T."/>
            <person name="Bocker S."/>
            <person name="Voigt K."/>
        </authorList>
    </citation>
    <scope>NUCLEOTIDE SEQUENCE [LARGE SCALE GENOMIC DNA]</scope>
    <source>
        <strain evidence="1">FSU 9682</strain>
    </source>
</reference>
<organism evidence="1 2">
    <name type="scientific">Lichtheimia corymbifera JMRC:FSU:9682</name>
    <dbReference type="NCBI Taxonomy" id="1263082"/>
    <lineage>
        <taxon>Eukaryota</taxon>
        <taxon>Fungi</taxon>
        <taxon>Fungi incertae sedis</taxon>
        <taxon>Mucoromycota</taxon>
        <taxon>Mucoromycotina</taxon>
        <taxon>Mucoromycetes</taxon>
        <taxon>Mucorales</taxon>
        <taxon>Lichtheimiaceae</taxon>
        <taxon>Lichtheimia</taxon>
    </lineage>
</organism>
<name>A0A068RVM3_9FUNG</name>
<evidence type="ECO:0000313" key="1">
    <source>
        <dbReference type="EMBL" id="CDH54228.1"/>
    </source>
</evidence>
<dbReference type="VEuPathDB" id="FungiDB:LCOR_05493.1"/>
<dbReference type="AlphaFoldDB" id="A0A068RVM3"/>
<dbReference type="SUPFAM" id="SSF48452">
    <property type="entry name" value="TPR-like"/>
    <property type="match status" value="1"/>
</dbReference>
<dbReference type="InterPro" id="IPR011990">
    <property type="entry name" value="TPR-like_helical_dom_sf"/>
</dbReference>
<protein>
    <recommendedName>
        <fullName evidence="3">F-box domain-containing protein</fullName>
    </recommendedName>
</protein>
<gene>
    <name evidence="1" type="ORF">LCOR_05493.1</name>
</gene>
<dbReference type="Gene3D" id="1.25.40.10">
    <property type="entry name" value="Tetratricopeptide repeat domain"/>
    <property type="match status" value="1"/>
</dbReference>
<proteinExistence type="predicted"/>